<proteinExistence type="inferred from homology"/>
<dbReference type="AlphaFoldDB" id="K3X3E4"/>
<keyword evidence="2" id="KW-0560">Oxidoreductase</keyword>
<keyword evidence="5" id="KW-1185">Reference proteome</keyword>
<dbReference type="EMBL" id="GL376611">
    <property type="status" value="NOT_ANNOTATED_CDS"/>
    <property type="molecule type" value="Genomic_DNA"/>
</dbReference>
<dbReference type="PRINTS" id="PR00081">
    <property type="entry name" value="GDHRDH"/>
</dbReference>
<dbReference type="InterPro" id="IPR051468">
    <property type="entry name" value="Fungal_SecMetab_SDRs"/>
</dbReference>
<dbReference type="InterPro" id="IPR002347">
    <property type="entry name" value="SDR_fam"/>
</dbReference>
<dbReference type="GO" id="GO:0005737">
    <property type="term" value="C:cytoplasm"/>
    <property type="evidence" value="ECO:0007669"/>
    <property type="project" value="TreeGrafter"/>
</dbReference>
<dbReference type="PRINTS" id="PR00080">
    <property type="entry name" value="SDRFAMILY"/>
</dbReference>
<dbReference type="PANTHER" id="PTHR43544:SF7">
    <property type="entry name" value="NADB-LER2"/>
    <property type="match status" value="1"/>
</dbReference>
<reference evidence="5" key="2">
    <citation type="submission" date="2010-04" db="EMBL/GenBank/DDBJ databases">
        <authorList>
            <person name="Buell R."/>
            <person name="Hamilton J."/>
            <person name="Hostetler J."/>
        </authorList>
    </citation>
    <scope>NUCLEOTIDE SEQUENCE [LARGE SCALE GENOMIC DNA]</scope>
    <source>
        <strain evidence="5">DAOM:BR144</strain>
    </source>
</reference>
<dbReference type="Proteomes" id="UP000019132">
    <property type="component" value="Unassembled WGS sequence"/>
</dbReference>
<dbReference type="SUPFAM" id="SSF51735">
    <property type="entry name" value="NAD(P)-binding Rossmann-fold domains"/>
    <property type="match status" value="1"/>
</dbReference>
<evidence type="ECO:0008006" key="6">
    <source>
        <dbReference type="Google" id="ProtNLM"/>
    </source>
</evidence>
<organism evidence="4 5">
    <name type="scientific">Globisporangium ultimum (strain ATCC 200006 / CBS 805.95 / DAOM BR144)</name>
    <name type="common">Pythium ultimum</name>
    <dbReference type="NCBI Taxonomy" id="431595"/>
    <lineage>
        <taxon>Eukaryota</taxon>
        <taxon>Sar</taxon>
        <taxon>Stramenopiles</taxon>
        <taxon>Oomycota</taxon>
        <taxon>Peronosporomycetes</taxon>
        <taxon>Pythiales</taxon>
        <taxon>Pythiaceae</taxon>
        <taxon>Globisporangium</taxon>
    </lineage>
</organism>
<dbReference type="HOGENOM" id="CLU_010194_9_1_1"/>
<sequence>HYIKLGWNVIGATRDINNAEKLKNLSPYKIVQLDTSDETSIVNAAEELKDEAIDLLINNAGIAIHADLAGTTKEDLFHHFEVNSVGPFLTTRAFIPHLKRAVAKNGSSLVAQISSTAGSLGSNVESYGYYAYRTSKSALNTLSLCLAHDLKGDSIGMVILCPGYVITDMNTHSGVITPDESASGLISVIDKVTLADTGKFISYAGESVPW</sequence>
<dbReference type="InParanoid" id="K3X3E4"/>
<dbReference type="VEuPathDB" id="FungiDB:PYU1_G011717"/>
<evidence type="ECO:0000256" key="1">
    <source>
        <dbReference type="ARBA" id="ARBA00022857"/>
    </source>
</evidence>
<protein>
    <recommendedName>
        <fullName evidence="6">Short chain dehydrogenase</fullName>
    </recommendedName>
</protein>
<reference evidence="4" key="3">
    <citation type="submission" date="2015-02" db="UniProtKB">
        <authorList>
            <consortium name="EnsemblProtists"/>
        </authorList>
    </citation>
    <scope>IDENTIFICATION</scope>
    <source>
        <strain evidence="4">DAOM BR144</strain>
    </source>
</reference>
<keyword evidence="1" id="KW-0521">NADP</keyword>
<evidence type="ECO:0000313" key="4">
    <source>
        <dbReference type="EnsemblProtists" id="PYU1_T011743"/>
    </source>
</evidence>
<dbReference type="OMA" id="EAFPGYQ"/>
<dbReference type="InterPro" id="IPR036291">
    <property type="entry name" value="NAD(P)-bd_dom_sf"/>
</dbReference>
<dbReference type="PANTHER" id="PTHR43544">
    <property type="entry name" value="SHORT-CHAIN DEHYDROGENASE/REDUCTASE"/>
    <property type="match status" value="1"/>
</dbReference>
<dbReference type="eggNOG" id="KOG1611">
    <property type="taxonomic scope" value="Eukaryota"/>
</dbReference>
<comment type="similarity">
    <text evidence="3">Belongs to the short-chain dehydrogenases/reductases (SDR) family.</text>
</comment>
<accession>K3X3E4</accession>
<reference evidence="5" key="1">
    <citation type="journal article" date="2010" name="Genome Biol.">
        <title>Genome sequence of the necrotrophic plant pathogen Pythium ultimum reveals original pathogenicity mechanisms and effector repertoire.</title>
        <authorList>
            <person name="Levesque C.A."/>
            <person name="Brouwer H."/>
            <person name="Cano L."/>
            <person name="Hamilton J.P."/>
            <person name="Holt C."/>
            <person name="Huitema E."/>
            <person name="Raffaele S."/>
            <person name="Robideau G.P."/>
            <person name="Thines M."/>
            <person name="Win J."/>
            <person name="Zerillo M.M."/>
            <person name="Beakes G.W."/>
            <person name="Boore J.L."/>
            <person name="Busam D."/>
            <person name="Dumas B."/>
            <person name="Ferriera S."/>
            <person name="Fuerstenberg S.I."/>
            <person name="Gachon C.M."/>
            <person name="Gaulin E."/>
            <person name="Govers F."/>
            <person name="Grenville-Briggs L."/>
            <person name="Horner N."/>
            <person name="Hostetler J."/>
            <person name="Jiang R.H."/>
            <person name="Johnson J."/>
            <person name="Krajaejun T."/>
            <person name="Lin H."/>
            <person name="Meijer H.J."/>
            <person name="Moore B."/>
            <person name="Morris P."/>
            <person name="Phuntmart V."/>
            <person name="Puiu D."/>
            <person name="Shetty J."/>
            <person name="Stajich J.E."/>
            <person name="Tripathy S."/>
            <person name="Wawra S."/>
            <person name="van West P."/>
            <person name="Whitty B.R."/>
            <person name="Coutinho P.M."/>
            <person name="Henrissat B."/>
            <person name="Martin F."/>
            <person name="Thomas P.D."/>
            <person name="Tyler B.M."/>
            <person name="De Vries R.P."/>
            <person name="Kamoun S."/>
            <person name="Yandell M."/>
            <person name="Tisserat N."/>
            <person name="Buell C.R."/>
        </authorList>
    </citation>
    <scope>NUCLEOTIDE SEQUENCE</scope>
    <source>
        <strain evidence="5">DAOM:BR144</strain>
    </source>
</reference>
<evidence type="ECO:0000256" key="3">
    <source>
        <dbReference type="RuleBase" id="RU000363"/>
    </source>
</evidence>
<dbReference type="GO" id="GO:0016491">
    <property type="term" value="F:oxidoreductase activity"/>
    <property type="evidence" value="ECO:0007669"/>
    <property type="project" value="UniProtKB-KW"/>
</dbReference>
<evidence type="ECO:0000256" key="2">
    <source>
        <dbReference type="ARBA" id="ARBA00023002"/>
    </source>
</evidence>
<dbReference type="Gene3D" id="3.40.50.720">
    <property type="entry name" value="NAD(P)-binding Rossmann-like Domain"/>
    <property type="match status" value="1"/>
</dbReference>
<name>K3X3E4_GLOUD</name>
<dbReference type="EnsemblProtists" id="PYU1_T011743">
    <property type="protein sequence ID" value="PYU1_T011743"/>
    <property type="gene ID" value="PYU1_G011717"/>
</dbReference>
<evidence type="ECO:0000313" key="5">
    <source>
        <dbReference type="Proteomes" id="UP000019132"/>
    </source>
</evidence>
<dbReference type="Pfam" id="PF00106">
    <property type="entry name" value="adh_short"/>
    <property type="match status" value="1"/>
</dbReference>